<dbReference type="EC" id="3.2.1.4" evidence="10"/>
<dbReference type="InterPro" id="IPR018221">
    <property type="entry name" value="Glyco_hydro_9_His_AS"/>
</dbReference>
<sequence length="579" mass="65490">MMKNKKFPQQLQVIDEEEEFVDEEQRIVEMKSQWRLRKQKINKRTFNVNFRCGVCVCVVLLVILVPTILIKNWPTAKFHPPPPDEYTIALKKALQFFDAQKSGRLPKNNPISWRNDSGLGDLEGGYYDSGGNMKISFPMAFSMSILSWSVIEYRHKYKSVGEYDHIRDIIKWGTDYLLRTFNSSTGTIDLIYSQVGVDDRRCWQRPEDVEYSHTGQKVYRGPDLGSEMAAALASASIVFADDKIYSKKLIKGATALFEFAMDDNKRPSTPSSSKTNKDIAKLYRSSDYHDEYIWAAAWMYYATGNSVYLSIATDPGIPKQAKALHLTAELSALSWDNKFPAAELLLTRLRVFLRPGYPYEGMLKCYHNLNDRNMCSYLEKFNVYNFTKGGLILMNRAGFKNLQYAANAAFIAALYFDYMKAMGVPGWYCGPQYIDADDLYKFATSQVHYILGANPRNLSYVVGYGEKYPKHVHHRGASIPKDGHIYNCTEGLRWRDTHNSNPNNVTGAMVSGPDRFDGFIDVRTNYSYTEPTLAGNAGLVAALVSLTTSGGSVIDKNTMFSGVPPDYPVSPSPPPPWKP</sequence>
<evidence type="ECO:0000256" key="3">
    <source>
        <dbReference type="ARBA" id="ARBA00022801"/>
    </source>
</evidence>
<evidence type="ECO:0000256" key="8">
    <source>
        <dbReference type="PROSITE-ProRule" id="PRU10059"/>
    </source>
</evidence>
<proteinExistence type="inferred from homology"/>
<dbReference type="InterPro" id="IPR033126">
    <property type="entry name" value="Glyco_hydro_9_Asp/Glu_AS"/>
</dbReference>
<evidence type="ECO:0000256" key="6">
    <source>
        <dbReference type="ARBA" id="ARBA00023295"/>
    </source>
</evidence>
<name>A0AA41S686_PAPNU</name>
<feature type="region of interest" description="Disordered" evidence="11">
    <location>
        <begin position="560"/>
        <end position="579"/>
    </location>
</feature>
<evidence type="ECO:0000256" key="11">
    <source>
        <dbReference type="SAM" id="MobiDB-lite"/>
    </source>
</evidence>
<feature type="active site" evidence="9">
    <location>
        <position position="521"/>
    </location>
</feature>
<dbReference type="SUPFAM" id="SSF48208">
    <property type="entry name" value="Six-hairpin glycosidases"/>
    <property type="match status" value="1"/>
</dbReference>
<keyword evidence="15" id="KW-1185">Reference proteome</keyword>
<evidence type="ECO:0000256" key="10">
    <source>
        <dbReference type="RuleBase" id="RU361166"/>
    </source>
</evidence>
<dbReference type="InterPro" id="IPR008928">
    <property type="entry name" value="6-hairpin_glycosidase_sf"/>
</dbReference>
<keyword evidence="12" id="KW-1133">Transmembrane helix</keyword>
<dbReference type="Pfam" id="PF00759">
    <property type="entry name" value="Glyco_hydro_9"/>
    <property type="match status" value="1"/>
</dbReference>
<evidence type="ECO:0000256" key="1">
    <source>
        <dbReference type="ARBA" id="ARBA00000966"/>
    </source>
</evidence>
<evidence type="ECO:0000256" key="9">
    <source>
        <dbReference type="PROSITE-ProRule" id="PRU10060"/>
    </source>
</evidence>
<dbReference type="GO" id="GO:0008810">
    <property type="term" value="F:cellulase activity"/>
    <property type="evidence" value="ECO:0007669"/>
    <property type="project" value="UniProtKB-EC"/>
</dbReference>
<keyword evidence="7 8" id="KW-0624">Polysaccharide degradation</keyword>
<dbReference type="EMBL" id="JAJJMA010073865">
    <property type="protein sequence ID" value="MCL7027938.1"/>
    <property type="molecule type" value="Genomic_DNA"/>
</dbReference>
<dbReference type="InterPro" id="IPR001701">
    <property type="entry name" value="Glyco_hydro_9"/>
</dbReference>
<comment type="catalytic activity">
    <reaction evidence="1 10">
        <text>Endohydrolysis of (1-&gt;4)-beta-D-glucosidic linkages in cellulose, lichenin and cereal beta-D-glucans.</text>
        <dbReference type="EC" id="3.2.1.4"/>
    </reaction>
</comment>
<feature type="transmembrane region" description="Helical" evidence="12">
    <location>
        <begin position="48"/>
        <end position="70"/>
    </location>
</feature>
<evidence type="ECO:0000256" key="12">
    <source>
        <dbReference type="SAM" id="Phobius"/>
    </source>
</evidence>
<keyword evidence="6 8" id="KW-0326">Glycosidase</keyword>
<dbReference type="Gene3D" id="1.50.10.10">
    <property type="match status" value="1"/>
</dbReference>
<evidence type="ECO:0000256" key="4">
    <source>
        <dbReference type="ARBA" id="ARBA00023001"/>
    </source>
</evidence>
<feature type="domain" description="Glycoside hydrolase family 9" evidence="13">
    <location>
        <begin position="86"/>
        <end position="543"/>
    </location>
</feature>
<dbReference type="AlphaFoldDB" id="A0AA41S686"/>
<dbReference type="PROSITE" id="PS00592">
    <property type="entry name" value="GH9_2"/>
    <property type="match status" value="1"/>
</dbReference>
<dbReference type="Proteomes" id="UP001177140">
    <property type="component" value="Unassembled WGS sequence"/>
</dbReference>
<feature type="active site" evidence="8">
    <location>
        <position position="473"/>
    </location>
</feature>
<feature type="compositionally biased region" description="Pro residues" evidence="11">
    <location>
        <begin position="565"/>
        <end position="579"/>
    </location>
</feature>
<keyword evidence="5 8" id="KW-0119">Carbohydrate metabolism</keyword>
<keyword evidence="12" id="KW-0472">Membrane</keyword>
<comment type="similarity">
    <text evidence="2 8 10">Belongs to the glycosyl hydrolase 9 (cellulase E) family.</text>
</comment>
<organism evidence="14 15">
    <name type="scientific">Papaver nudicaule</name>
    <name type="common">Iceland poppy</name>
    <dbReference type="NCBI Taxonomy" id="74823"/>
    <lineage>
        <taxon>Eukaryota</taxon>
        <taxon>Viridiplantae</taxon>
        <taxon>Streptophyta</taxon>
        <taxon>Embryophyta</taxon>
        <taxon>Tracheophyta</taxon>
        <taxon>Spermatophyta</taxon>
        <taxon>Magnoliopsida</taxon>
        <taxon>Ranunculales</taxon>
        <taxon>Papaveraceae</taxon>
        <taxon>Papaveroideae</taxon>
        <taxon>Papaver</taxon>
    </lineage>
</organism>
<evidence type="ECO:0000259" key="13">
    <source>
        <dbReference type="Pfam" id="PF00759"/>
    </source>
</evidence>
<evidence type="ECO:0000256" key="7">
    <source>
        <dbReference type="ARBA" id="ARBA00023326"/>
    </source>
</evidence>
<dbReference type="InterPro" id="IPR012341">
    <property type="entry name" value="6hp_glycosidase-like_sf"/>
</dbReference>
<evidence type="ECO:0000313" key="15">
    <source>
        <dbReference type="Proteomes" id="UP001177140"/>
    </source>
</evidence>
<dbReference type="GO" id="GO:0030245">
    <property type="term" value="P:cellulose catabolic process"/>
    <property type="evidence" value="ECO:0007669"/>
    <property type="project" value="UniProtKB-KW"/>
</dbReference>
<keyword evidence="12" id="KW-0812">Transmembrane</keyword>
<dbReference type="PANTHER" id="PTHR22298">
    <property type="entry name" value="ENDO-1,4-BETA-GLUCANASE"/>
    <property type="match status" value="1"/>
</dbReference>
<comment type="caution">
    <text evidence="14">The sequence shown here is derived from an EMBL/GenBank/DDBJ whole genome shotgun (WGS) entry which is preliminary data.</text>
</comment>
<accession>A0AA41S686</accession>
<feature type="active site" evidence="9">
    <location>
        <position position="530"/>
    </location>
</feature>
<evidence type="ECO:0000313" key="14">
    <source>
        <dbReference type="EMBL" id="MCL7027938.1"/>
    </source>
</evidence>
<evidence type="ECO:0000256" key="5">
    <source>
        <dbReference type="ARBA" id="ARBA00023277"/>
    </source>
</evidence>
<dbReference type="PROSITE" id="PS00698">
    <property type="entry name" value="GH9_3"/>
    <property type="match status" value="1"/>
</dbReference>
<gene>
    <name evidence="14" type="ORF">MKW94_029110</name>
</gene>
<protein>
    <recommendedName>
        <fullName evidence="10">Endoglucanase</fullName>
        <ecNumber evidence="10">3.2.1.4</ecNumber>
    </recommendedName>
</protein>
<evidence type="ECO:0000256" key="2">
    <source>
        <dbReference type="ARBA" id="ARBA00007072"/>
    </source>
</evidence>
<keyword evidence="4 10" id="KW-0136">Cellulose degradation</keyword>
<reference evidence="14" key="1">
    <citation type="submission" date="2022-03" db="EMBL/GenBank/DDBJ databases">
        <title>A functionally conserved STORR gene fusion in Papaver species that diverged 16.8 million years ago.</title>
        <authorList>
            <person name="Catania T."/>
        </authorList>
    </citation>
    <scope>NUCLEOTIDE SEQUENCE</scope>
    <source>
        <strain evidence="14">S-191538</strain>
    </source>
</reference>
<keyword evidence="3 8" id="KW-0378">Hydrolase</keyword>